<dbReference type="InParanoid" id="A0A1Y2EWI3"/>
<feature type="non-terminal residue" evidence="2">
    <location>
        <position position="54"/>
    </location>
</feature>
<proteinExistence type="predicted"/>
<name>A0A1Y2EWI3_9BASI</name>
<reference evidence="2 3" key="1">
    <citation type="submission" date="2016-07" db="EMBL/GenBank/DDBJ databases">
        <title>Pervasive Adenine N6-methylation of Active Genes in Fungi.</title>
        <authorList>
            <consortium name="DOE Joint Genome Institute"/>
            <person name="Mondo S.J."/>
            <person name="Dannebaum R.O."/>
            <person name="Kuo R.C."/>
            <person name="Labutti K."/>
            <person name="Haridas S."/>
            <person name="Kuo A."/>
            <person name="Salamov A."/>
            <person name="Ahrendt S.R."/>
            <person name="Lipzen A."/>
            <person name="Sullivan W."/>
            <person name="Andreopoulos W.B."/>
            <person name="Clum A."/>
            <person name="Lindquist E."/>
            <person name="Daum C."/>
            <person name="Ramamoorthy G.K."/>
            <person name="Gryganskyi A."/>
            <person name="Culley D."/>
            <person name="Magnuson J.K."/>
            <person name="James T.Y."/>
            <person name="O'Malley M.A."/>
            <person name="Stajich J.E."/>
            <person name="Spatafora J.W."/>
            <person name="Visel A."/>
            <person name="Grigoriev I.V."/>
        </authorList>
    </citation>
    <scope>NUCLEOTIDE SEQUENCE [LARGE SCALE GENOMIC DNA]</scope>
    <source>
        <strain evidence="2 3">62-1032</strain>
    </source>
</reference>
<organism evidence="2 3">
    <name type="scientific">Leucosporidium creatinivorum</name>
    <dbReference type="NCBI Taxonomy" id="106004"/>
    <lineage>
        <taxon>Eukaryota</taxon>
        <taxon>Fungi</taxon>
        <taxon>Dikarya</taxon>
        <taxon>Basidiomycota</taxon>
        <taxon>Pucciniomycotina</taxon>
        <taxon>Microbotryomycetes</taxon>
        <taxon>Leucosporidiales</taxon>
        <taxon>Leucosporidium</taxon>
    </lineage>
</organism>
<comment type="caution">
    <text evidence="2">The sequence shown here is derived from an EMBL/GenBank/DDBJ whole genome shotgun (WGS) entry which is preliminary data.</text>
</comment>
<feature type="non-terminal residue" evidence="2">
    <location>
        <position position="1"/>
    </location>
</feature>
<sequence>WSARGARCRLLLLSLSDGKTAIDFLPTPRHLGDLQGARLSTPSQRGPASKCSST</sequence>
<evidence type="ECO:0000313" key="2">
    <source>
        <dbReference type="EMBL" id="ORY75949.1"/>
    </source>
</evidence>
<gene>
    <name evidence="2" type="ORF">BCR35DRAFT_306001</name>
</gene>
<feature type="compositionally biased region" description="Polar residues" evidence="1">
    <location>
        <begin position="38"/>
        <end position="54"/>
    </location>
</feature>
<dbReference type="AlphaFoldDB" id="A0A1Y2EWI3"/>
<accession>A0A1Y2EWI3</accession>
<evidence type="ECO:0000256" key="1">
    <source>
        <dbReference type="SAM" id="MobiDB-lite"/>
    </source>
</evidence>
<dbReference type="EMBL" id="MCGR01000036">
    <property type="protein sequence ID" value="ORY75949.1"/>
    <property type="molecule type" value="Genomic_DNA"/>
</dbReference>
<keyword evidence="3" id="KW-1185">Reference proteome</keyword>
<feature type="region of interest" description="Disordered" evidence="1">
    <location>
        <begin position="35"/>
        <end position="54"/>
    </location>
</feature>
<dbReference type="Proteomes" id="UP000193467">
    <property type="component" value="Unassembled WGS sequence"/>
</dbReference>
<protein>
    <submittedName>
        <fullName evidence="2">Uncharacterized protein</fullName>
    </submittedName>
</protein>
<evidence type="ECO:0000313" key="3">
    <source>
        <dbReference type="Proteomes" id="UP000193467"/>
    </source>
</evidence>